<dbReference type="EMBL" id="QKKF02029744">
    <property type="protein sequence ID" value="RZF35003.1"/>
    <property type="molecule type" value="Genomic_DNA"/>
</dbReference>
<feature type="repeat" description="RCC1" evidence="2">
    <location>
        <begin position="317"/>
        <end position="366"/>
    </location>
</feature>
<dbReference type="InterPro" id="IPR051625">
    <property type="entry name" value="Signaling_Regulatory_Domain"/>
</dbReference>
<evidence type="ECO:0000256" key="1">
    <source>
        <dbReference type="ARBA" id="ARBA00022737"/>
    </source>
</evidence>
<dbReference type="SMR" id="A0A482WND3"/>
<keyword evidence="5" id="KW-1185">Reference proteome</keyword>
<evidence type="ECO:0000259" key="3">
    <source>
        <dbReference type="Pfam" id="PF25390"/>
    </source>
</evidence>
<dbReference type="InterPro" id="IPR000408">
    <property type="entry name" value="Reg_chr_condens"/>
</dbReference>
<feature type="repeat" description="RCC1" evidence="2">
    <location>
        <begin position="367"/>
        <end position="419"/>
    </location>
</feature>
<name>A0A482WND3_LAOST</name>
<dbReference type="PROSITE" id="PS50012">
    <property type="entry name" value="RCC1_3"/>
    <property type="match status" value="4"/>
</dbReference>
<dbReference type="Proteomes" id="UP000291343">
    <property type="component" value="Unassembled WGS sequence"/>
</dbReference>
<comment type="caution">
    <text evidence="4">The sequence shown here is derived from an EMBL/GenBank/DDBJ whole genome shotgun (WGS) entry which is preliminary data.</text>
</comment>
<dbReference type="SUPFAM" id="SSF50985">
    <property type="entry name" value="RCC1/BLIP-II"/>
    <property type="match status" value="1"/>
</dbReference>
<reference evidence="4 5" key="1">
    <citation type="journal article" date="2017" name="Gigascience">
        <title>Genome sequence of the small brown planthopper, Laodelphax striatellus.</title>
        <authorList>
            <person name="Zhu J."/>
            <person name="Jiang F."/>
            <person name="Wang X."/>
            <person name="Yang P."/>
            <person name="Bao Y."/>
            <person name="Zhao W."/>
            <person name="Wang W."/>
            <person name="Lu H."/>
            <person name="Wang Q."/>
            <person name="Cui N."/>
            <person name="Li J."/>
            <person name="Chen X."/>
            <person name="Luo L."/>
            <person name="Yu J."/>
            <person name="Kang L."/>
            <person name="Cui F."/>
        </authorList>
    </citation>
    <scope>NUCLEOTIDE SEQUENCE [LARGE SCALE GENOMIC DNA]</scope>
    <source>
        <strain evidence="4">Lst14</strain>
    </source>
</reference>
<organism evidence="4 5">
    <name type="scientific">Laodelphax striatellus</name>
    <name type="common">Small brown planthopper</name>
    <name type="synonym">Delphax striatella</name>
    <dbReference type="NCBI Taxonomy" id="195883"/>
    <lineage>
        <taxon>Eukaryota</taxon>
        <taxon>Metazoa</taxon>
        <taxon>Ecdysozoa</taxon>
        <taxon>Arthropoda</taxon>
        <taxon>Hexapoda</taxon>
        <taxon>Insecta</taxon>
        <taxon>Pterygota</taxon>
        <taxon>Neoptera</taxon>
        <taxon>Paraneoptera</taxon>
        <taxon>Hemiptera</taxon>
        <taxon>Auchenorrhyncha</taxon>
        <taxon>Fulgoroidea</taxon>
        <taxon>Delphacidae</taxon>
        <taxon>Criomorphinae</taxon>
        <taxon>Laodelphax</taxon>
    </lineage>
</organism>
<dbReference type="InterPro" id="IPR009091">
    <property type="entry name" value="RCC1/BLIP-II"/>
</dbReference>
<dbReference type="AlphaFoldDB" id="A0A482WND3"/>
<protein>
    <recommendedName>
        <fullName evidence="3">RCC1-like domain-containing protein</fullName>
    </recommendedName>
</protein>
<dbReference type="Pfam" id="PF25390">
    <property type="entry name" value="WD40_RLD"/>
    <property type="match status" value="1"/>
</dbReference>
<evidence type="ECO:0000313" key="5">
    <source>
        <dbReference type="Proteomes" id="UP000291343"/>
    </source>
</evidence>
<feature type="repeat" description="RCC1" evidence="2">
    <location>
        <begin position="473"/>
        <end position="488"/>
    </location>
</feature>
<sequence>MSHGYHYMVSKYNDHLNTDWSSIDSENIATRLNVSTLYERLVTYKELVPYPEHILLFLESSSKTEDSCYIGCNYADSNADSASSEAQLHSYATKLLSTQSQFARRWCMESSFATFLDQRLAILQRVWYAFHKKYYQVEKTKLQTSAPDEASSAHAQSEPRSDPIVTSLVEVQRTCNQALLEIAVKSGISLLFALLRQSSAYSSITGQPNLCTQVLSTAVSVVRGLPPLSLANESQMSPMGVESLAEVSCFLKQITQPDSSVDAEGQTRASELLLGLAVQRGTLRHLVHLACELKHCDGAASAGGALPGVTSQQQDKSEVYVWGSNSSQQLAEGTLDKILFPKLARSFTNVQQVEAGQHCTFLIHSNGSVSACGKNSYGRLGLGDSNHQATPKKVLIDAKIKKVSSSKGSDGHTFALTEHGQVYSWGDGDYGKLGHGSTTVQKTPKLIAGPLLGKVVVCISAGNRHSAAVTEEGELYTWGEGEYGRLGE</sequence>
<dbReference type="Gene3D" id="2.130.10.30">
    <property type="entry name" value="Regulator of chromosome condensation 1/beta-lactamase-inhibitor protein II"/>
    <property type="match status" value="2"/>
</dbReference>
<keyword evidence="1" id="KW-0677">Repeat</keyword>
<dbReference type="STRING" id="195883.A0A482WND3"/>
<feature type="repeat" description="RCC1" evidence="2">
    <location>
        <begin position="420"/>
        <end position="472"/>
    </location>
</feature>
<dbReference type="PANTHER" id="PTHR22872">
    <property type="entry name" value="BTK-BINDING PROTEIN-RELATED"/>
    <property type="match status" value="1"/>
</dbReference>
<dbReference type="PRINTS" id="PR00633">
    <property type="entry name" value="RCCNDNSATION"/>
</dbReference>
<dbReference type="PANTHER" id="PTHR22872:SF6">
    <property type="entry name" value="E3 UBIQUITIN-PROTEIN LIGASE HERC1-RELATED"/>
    <property type="match status" value="1"/>
</dbReference>
<evidence type="ECO:0000256" key="2">
    <source>
        <dbReference type="PROSITE-ProRule" id="PRU00235"/>
    </source>
</evidence>
<dbReference type="InParanoid" id="A0A482WND3"/>
<feature type="domain" description="RCC1-like" evidence="3">
    <location>
        <begin position="315"/>
        <end position="487"/>
    </location>
</feature>
<accession>A0A482WND3</accession>
<dbReference type="PROSITE" id="PS00626">
    <property type="entry name" value="RCC1_2"/>
    <property type="match status" value="1"/>
</dbReference>
<evidence type="ECO:0000313" key="4">
    <source>
        <dbReference type="EMBL" id="RZF35003.1"/>
    </source>
</evidence>
<proteinExistence type="predicted"/>
<dbReference type="OrthoDB" id="6629003at2759"/>
<gene>
    <name evidence="4" type="ORF">LSTR_LSTR010861</name>
</gene>
<dbReference type="InterPro" id="IPR058923">
    <property type="entry name" value="RCC1-like_dom"/>
</dbReference>